<accession>A0ABW3UT02</accession>
<feature type="domain" description="HTH tetR-type" evidence="3">
    <location>
        <begin position="11"/>
        <end position="71"/>
    </location>
</feature>
<reference evidence="5" key="1">
    <citation type="journal article" date="2019" name="Int. J. Syst. Evol. Microbiol.">
        <title>The Global Catalogue of Microorganisms (GCM) 10K type strain sequencing project: providing services to taxonomists for standard genome sequencing and annotation.</title>
        <authorList>
            <consortium name="The Broad Institute Genomics Platform"/>
            <consortium name="The Broad Institute Genome Sequencing Center for Infectious Disease"/>
            <person name="Wu L."/>
            <person name="Ma J."/>
        </authorList>
    </citation>
    <scope>NUCLEOTIDE SEQUENCE [LARGE SCALE GENOMIC DNA]</scope>
    <source>
        <strain evidence="5">CCUG 53270</strain>
    </source>
</reference>
<keyword evidence="1 2" id="KW-0238">DNA-binding</keyword>
<dbReference type="PANTHER" id="PTHR43479:SF7">
    <property type="entry name" value="TETR-FAMILY TRANSCRIPTIONAL REGULATOR"/>
    <property type="match status" value="1"/>
</dbReference>
<comment type="caution">
    <text evidence="4">The sequence shown here is derived from an EMBL/GenBank/DDBJ whole genome shotgun (WGS) entry which is preliminary data.</text>
</comment>
<proteinExistence type="predicted"/>
<dbReference type="PRINTS" id="PR00455">
    <property type="entry name" value="HTHTETR"/>
</dbReference>
<protein>
    <submittedName>
        <fullName evidence="4">TetR/AcrR family transcriptional regulator</fullName>
    </submittedName>
</protein>
<feature type="DNA-binding region" description="H-T-H motif" evidence="2">
    <location>
        <begin position="34"/>
        <end position="53"/>
    </location>
</feature>
<evidence type="ECO:0000256" key="2">
    <source>
        <dbReference type="PROSITE-ProRule" id="PRU00335"/>
    </source>
</evidence>
<dbReference type="Proteomes" id="UP001597180">
    <property type="component" value="Unassembled WGS sequence"/>
</dbReference>
<dbReference type="InterPro" id="IPR039532">
    <property type="entry name" value="TetR_C_Firmicutes"/>
</dbReference>
<dbReference type="PROSITE" id="PS50977">
    <property type="entry name" value="HTH_TETR_2"/>
    <property type="match status" value="1"/>
</dbReference>
<dbReference type="Pfam" id="PF00440">
    <property type="entry name" value="TetR_N"/>
    <property type="match status" value="1"/>
</dbReference>
<dbReference type="InterPro" id="IPR050624">
    <property type="entry name" value="HTH-type_Tx_Regulator"/>
</dbReference>
<dbReference type="PANTHER" id="PTHR43479">
    <property type="entry name" value="ACREF/ENVCD OPERON REPRESSOR-RELATED"/>
    <property type="match status" value="1"/>
</dbReference>
<name>A0ABW3UT02_9BACL</name>
<keyword evidence="5" id="KW-1185">Reference proteome</keyword>
<gene>
    <name evidence="4" type="ORF">ACFQ4B_20865</name>
</gene>
<sequence>MTEVQIDRRAKRTRQAIKSAFVKLILDKGYESVTILDIANQADYNRGTFYNHFIGKEELLQAIHDEFLQGMSEALLEPYKGLKRVDATQIMPSALQLFEHIEQHKDEFKALLTVNRAMVLELYDLLRESMRKDMHIEMEESDTPIDYEIMLSYRMAATIGVIMYWAETNFKYSAEYMAEQLLLQVNMRMDYIEFKL</sequence>
<dbReference type="Pfam" id="PF14278">
    <property type="entry name" value="TetR_C_8"/>
    <property type="match status" value="1"/>
</dbReference>
<evidence type="ECO:0000256" key="1">
    <source>
        <dbReference type="ARBA" id="ARBA00023125"/>
    </source>
</evidence>
<dbReference type="SUPFAM" id="SSF46689">
    <property type="entry name" value="Homeodomain-like"/>
    <property type="match status" value="1"/>
</dbReference>
<dbReference type="InterPro" id="IPR001647">
    <property type="entry name" value="HTH_TetR"/>
</dbReference>
<dbReference type="EMBL" id="JBHTLU010000031">
    <property type="protein sequence ID" value="MFD1222574.1"/>
    <property type="molecule type" value="Genomic_DNA"/>
</dbReference>
<dbReference type="InterPro" id="IPR009057">
    <property type="entry name" value="Homeodomain-like_sf"/>
</dbReference>
<organism evidence="4 5">
    <name type="scientific">Paenibacillus vulneris</name>
    <dbReference type="NCBI Taxonomy" id="1133364"/>
    <lineage>
        <taxon>Bacteria</taxon>
        <taxon>Bacillati</taxon>
        <taxon>Bacillota</taxon>
        <taxon>Bacilli</taxon>
        <taxon>Bacillales</taxon>
        <taxon>Paenibacillaceae</taxon>
        <taxon>Paenibacillus</taxon>
    </lineage>
</organism>
<evidence type="ECO:0000313" key="4">
    <source>
        <dbReference type="EMBL" id="MFD1222574.1"/>
    </source>
</evidence>
<dbReference type="RefSeq" id="WP_179135931.1">
    <property type="nucleotide sequence ID" value="NZ_BAABJG010000015.1"/>
</dbReference>
<dbReference type="Gene3D" id="1.10.357.10">
    <property type="entry name" value="Tetracycline Repressor, domain 2"/>
    <property type="match status" value="1"/>
</dbReference>
<evidence type="ECO:0000313" key="5">
    <source>
        <dbReference type="Proteomes" id="UP001597180"/>
    </source>
</evidence>
<evidence type="ECO:0000259" key="3">
    <source>
        <dbReference type="PROSITE" id="PS50977"/>
    </source>
</evidence>